<dbReference type="Pfam" id="PF12986">
    <property type="entry name" value="DUF3870"/>
    <property type="match status" value="1"/>
</dbReference>
<protein>
    <submittedName>
        <fullName evidence="1">Uncharacterized protein</fullName>
    </submittedName>
</protein>
<dbReference type="STRING" id="162209.IJ22_35740"/>
<sequence>MIPINTLFIAGHAKLPTGMAAKNVYDSLTITAEIDKKYGVILEASCTLATEHGRDYVSSLLRGFSLQDGIEEPIRVLQHHYRGRAANALAAALKDLHLQYEHLKGKT</sequence>
<dbReference type="KEGG" id="pnp:IJ22_35740"/>
<reference evidence="1 2" key="2">
    <citation type="journal article" date="2016" name="Genome Announc.">
        <title>Complete Genome Sequences of Two Interactive Moderate Thermophiles, Paenibacillus napthalenovorans 32O-Y and Paenibacillus sp. 32O-W.</title>
        <authorList>
            <person name="Butler R.R.III."/>
            <person name="Wang J."/>
            <person name="Stark B.C."/>
            <person name="Pombert J.F."/>
        </authorList>
    </citation>
    <scope>NUCLEOTIDE SEQUENCE [LARGE SCALE GENOMIC DNA]</scope>
    <source>
        <strain evidence="1 2">32O-Y</strain>
    </source>
</reference>
<evidence type="ECO:0000313" key="1">
    <source>
        <dbReference type="EMBL" id="ALS23912.1"/>
    </source>
</evidence>
<dbReference type="PATRIC" id="fig|162209.4.peg.3799"/>
<accession>A0A0U2UCE6</accession>
<dbReference type="Proteomes" id="UP000061660">
    <property type="component" value="Chromosome"/>
</dbReference>
<organism evidence="1 2">
    <name type="scientific">Paenibacillus naphthalenovorans</name>
    <dbReference type="NCBI Taxonomy" id="162209"/>
    <lineage>
        <taxon>Bacteria</taxon>
        <taxon>Bacillati</taxon>
        <taxon>Bacillota</taxon>
        <taxon>Bacilli</taxon>
        <taxon>Bacillales</taxon>
        <taxon>Paenibacillaceae</taxon>
        <taxon>Paenibacillus</taxon>
    </lineage>
</organism>
<reference evidence="2" key="1">
    <citation type="submission" date="2015-12" db="EMBL/GenBank/DDBJ databases">
        <title>Complete genome sequences of two moderately thermophilic Paenibacillus species.</title>
        <authorList>
            <person name="Butler R.III."/>
            <person name="Wang J."/>
            <person name="Stark B.C."/>
            <person name="Pombert J.-F."/>
        </authorList>
    </citation>
    <scope>NUCLEOTIDE SEQUENCE [LARGE SCALE GENOMIC DNA]</scope>
    <source>
        <strain evidence="2">32O-Y</strain>
    </source>
</reference>
<dbReference type="InterPro" id="IPR024617">
    <property type="entry name" value="DUF3870"/>
</dbReference>
<gene>
    <name evidence="1" type="ORF">IJ22_35740</name>
</gene>
<dbReference type="RefSeq" id="WP_171005908.1">
    <property type="nucleotide sequence ID" value="NZ_BJCS01000005.1"/>
</dbReference>
<dbReference type="EMBL" id="CP013652">
    <property type="protein sequence ID" value="ALS23912.1"/>
    <property type="molecule type" value="Genomic_DNA"/>
</dbReference>
<dbReference type="AlphaFoldDB" id="A0A0U2UCE6"/>
<evidence type="ECO:0000313" key="2">
    <source>
        <dbReference type="Proteomes" id="UP000061660"/>
    </source>
</evidence>
<keyword evidence="2" id="KW-1185">Reference proteome</keyword>
<proteinExistence type="predicted"/>
<name>A0A0U2UCE6_9BACL</name>